<dbReference type="InterPro" id="IPR016040">
    <property type="entry name" value="NAD(P)-bd_dom"/>
</dbReference>
<accession>A0A4P6F8V9</accession>
<organism evidence="2 3">
    <name type="scientific">Agromyces protaetiae</name>
    <dbReference type="NCBI Taxonomy" id="2509455"/>
    <lineage>
        <taxon>Bacteria</taxon>
        <taxon>Bacillati</taxon>
        <taxon>Actinomycetota</taxon>
        <taxon>Actinomycetes</taxon>
        <taxon>Micrococcales</taxon>
        <taxon>Microbacteriaceae</taxon>
        <taxon>Agromyces</taxon>
    </lineage>
</organism>
<evidence type="ECO:0000259" key="1">
    <source>
        <dbReference type="Pfam" id="PF13460"/>
    </source>
</evidence>
<proteinExistence type="predicted"/>
<keyword evidence="3" id="KW-1185">Reference proteome</keyword>
<sequence>MARIAIIGGHGKIALKLERLLSARGDDVDAIVRNPEHASDVESAGATPVVADVETLGVDALARLLADHDAVVWSAGAGGGSPERTDAVDRRAAIRSMDASAQAGIARYVMVSYFRSPDRTVPVGDSFRDYAEAKADADEHLAATDLDWTILGPSRLTDLAGRGTIDARATASGEVSRDDVAAVIAAVLVDPSTIGRTIRFNDGDVPIADAIRG</sequence>
<dbReference type="PANTHER" id="PTHR15020">
    <property type="entry name" value="FLAVIN REDUCTASE-RELATED"/>
    <property type="match status" value="1"/>
</dbReference>
<dbReference type="SUPFAM" id="SSF51735">
    <property type="entry name" value="NAD(P)-binding Rossmann-fold domains"/>
    <property type="match status" value="1"/>
</dbReference>
<dbReference type="RefSeq" id="WP_129187732.1">
    <property type="nucleotide sequence ID" value="NZ_CP035491.1"/>
</dbReference>
<dbReference type="Pfam" id="PF13460">
    <property type="entry name" value="NAD_binding_10"/>
    <property type="match status" value="1"/>
</dbReference>
<dbReference type="KEGG" id="agf:ET445_00090"/>
<name>A0A4P6F8V9_9MICO</name>
<feature type="domain" description="NAD(P)-binding" evidence="1">
    <location>
        <begin position="8"/>
        <end position="191"/>
    </location>
</feature>
<dbReference type="Proteomes" id="UP000291259">
    <property type="component" value="Chromosome"/>
</dbReference>
<reference evidence="2 3" key="1">
    <citation type="submission" date="2019-01" db="EMBL/GenBank/DDBJ databases">
        <title>Genome sequencing of strain FW100M-8.</title>
        <authorList>
            <person name="Heo J."/>
            <person name="Kim S.-J."/>
            <person name="Kim J.-S."/>
            <person name="Hong S.-B."/>
            <person name="Kwon S.-W."/>
        </authorList>
    </citation>
    <scope>NUCLEOTIDE SEQUENCE [LARGE SCALE GENOMIC DNA]</scope>
    <source>
        <strain evidence="2 3">FW100M-8</strain>
    </source>
</reference>
<gene>
    <name evidence="2" type="ORF">ET445_00090</name>
</gene>
<dbReference type="EMBL" id="CP035491">
    <property type="protein sequence ID" value="QAY71966.1"/>
    <property type="molecule type" value="Genomic_DNA"/>
</dbReference>
<evidence type="ECO:0000313" key="2">
    <source>
        <dbReference type="EMBL" id="QAY71966.1"/>
    </source>
</evidence>
<dbReference type="PANTHER" id="PTHR15020:SF50">
    <property type="entry name" value="UPF0659 PROTEIN YMR090W"/>
    <property type="match status" value="1"/>
</dbReference>
<dbReference type="AlphaFoldDB" id="A0A4P6F8V9"/>
<protein>
    <submittedName>
        <fullName evidence="2">NAD-dependent dehydratase</fullName>
    </submittedName>
</protein>
<dbReference type="OrthoDB" id="4248066at2"/>
<dbReference type="InterPro" id="IPR036291">
    <property type="entry name" value="NAD(P)-bd_dom_sf"/>
</dbReference>
<dbReference type="Gene3D" id="3.40.50.720">
    <property type="entry name" value="NAD(P)-binding Rossmann-like Domain"/>
    <property type="match status" value="1"/>
</dbReference>
<evidence type="ECO:0000313" key="3">
    <source>
        <dbReference type="Proteomes" id="UP000291259"/>
    </source>
</evidence>